<reference evidence="1" key="1">
    <citation type="submission" date="2023-06" db="EMBL/GenBank/DDBJ databases">
        <title>Genome-scale phylogeny and comparative genomics of the fungal order Sordariales.</title>
        <authorList>
            <consortium name="Lawrence Berkeley National Laboratory"/>
            <person name="Hensen N."/>
            <person name="Bonometti L."/>
            <person name="Westerberg I."/>
            <person name="Brannstrom I.O."/>
            <person name="Guillou S."/>
            <person name="Cros-Aarteil S."/>
            <person name="Calhoun S."/>
            <person name="Haridas S."/>
            <person name="Kuo A."/>
            <person name="Mondo S."/>
            <person name="Pangilinan J."/>
            <person name="Riley R."/>
            <person name="Labutti K."/>
            <person name="Andreopoulos B."/>
            <person name="Lipzen A."/>
            <person name="Chen C."/>
            <person name="Yanf M."/>
            <person name="Daum C."/>
            <person name="Ng V."/>
            <person name="Clum A."/>
            <person name="Steindorff A."/>
            <person name="Ohm R."/>
            <person name="Martin F."/>
            <person name="Silar P."/>
            <person name="Natvig D."/>
            <person name="Lalanne C."/>
            <person name="Gautier V."/>
            <person name="Ament-Velasquez S.L."/>
            <person name="Kruys A."/>
            <person name="Hutchinson M.I."/>
            <person name="Powell A.J."/>
            <person name="Barry K."/>
            <person name="Miller A.N."/>
            <person name="Grigoriev I.V."/>
            <person name="Debuchy R."/>
            <person name="Gladieux P."/>
            <person name="Thoren M.H."/>
            <person name="Johannesson H."/>
        </authorList>
    </citation>
    <scope>NUCLEOTIDE SEQUENCE</scope>
    <source>
        <strain evidence="1">SMH4607-1</strain>
    </source>
</reference>
<evidence type="ECO:0000313" key="2">
    <source>
        <dbReference type="Proteomes" id="UP001172102"/>
    </source>
</evidence>
<dbReference type="Proteomes" id="UP001172102">
    <property type="component" value="Unassembled WGS sequence"/>
</dbReference>
<dbReference type="InterPro" id="IPR002110">
    <property type="entry name" value="Ankyrin_rpt"/>
</dbReference>
<dbReference type="EMBL" id="JAUKUA010000006">
    <property type="protein sequence ID" value="KAK0708087.1"/>
    <property type="molecule type" value="Genomic_DNA"/>
</dbReference>
<keyword evidence="2" id="KW-1185">Reference proteome</keyword>
<dbReference type="AlphaFoldDB" id="A0AA40A2K4"/>
<dbReference type="Pfam" id="PF12796">
    <property type="entry name" value="Ank_2"/>
    <property type="match status" value="1"/>
</dbReference>
<name>A0AA40A2K4_9PEZI</name>
<sequence>MHSSTKRKTIRAGPASCIQAWYQFPRSVGTACSSGHSPVVNCLIDHTDVEVNCDILAVAAEAKQLEVVKLLVNEHGIDINEESGGESPLFRAVWMVSDGASVELGAYRIDTSSKVLETVELLFGLGADPRRCCEAGSPLEMATESRKLGNRQGFHHGWCRHVCRNRIKWRHAPWTWQQDAVVGSSLTTWWRRP</sequence>
<protein>
    <recommendedName>
        <fullName evidence="3">Ankyrin repeat protein</fullName>
    </recommendedName>
</protein>
<accession>A0AA40A2K4</accession>
<organism evidence="1 2">
    <name type="scientific">Lasiosphaeris hirsuta</name>
    <dbReference type="NCBI Taxonomy" id="260670"/>
    <lineage>
        <taxon>Eukaryota</taxon>
        <taxon>Fungi</taxon>
        <taxon>Dikarya</taxon>
        <taxon>Ascomycota</taxon>
        <taxon>Pezizomycotina</taxon>
        <taxon>Sordariomycetes</taxon>
        <taxon>Sordariomycetidae</taxon>
        <taxon>Sordariales</taxon>
        <taxon>Lasiosphaeriaceae</taxon>
        <taxon>Lasiosphaeris</taxon>
    </lineage>
</organism>
<evidence type="ECO:0000313" key="1">
    <source>
        <dbReference type="EMBL" id="KAK0708087.1"/>
    </source>
</evidence>
<evidence type="ECO:0008006" key="3">
    <source>
        <dbReference type="Google" id="ProtNLM"/>
    </source>
</evidence>
<dbReference type="SUPFAM" id="SSF48403">
    <property type="entry name" value="Ankyrin repeat"/>
    <property type="match status" value="1"/>
</dbReference>
<comment type="caution">
    <text evidence="1">The sequence shown here is derived from an EMBL/GenBank/DDBJ whole genome shotgun (WGS) entry which is preliminary data.</text>
</comment>
<dbReference type="Gene3D" id="1.25.40.20">
    <property type="entry name" value="Ankyrin repeat-containing domain"/>
    <property type="match status" value="1"/>
</dbReference>
<dbReference type="InterPro" id="IPR036770">
    <property type="entry name" value="Ankyrin_rpt-contain_sf"/>
</dbReference>
<proteinExistence type="predicted"/>
<gene>
    <name evidence="1" type="ORF">B0H67DRAFT_328037</name>
</gene>